<evidence type="ECO:0000256" key="9">
    <source>
        <dbReference type="ARBA" id="ARBA00023004"/>
    </source>
</evidence>
<comment type="cofactor">
    <cofactor evidence="13">
        <name>iron-sulfur cluster</name>
        <dbReference type="ChEBI" id="CHEBI:30408"/>
    </cofactor>
</comment>
<dbReference type="GO" id="GO:0051607">
    <property type="term" value="P:defense response to virus"/>
    <property type="evidence" value="ECO:0007669"/>
    <property type="project" value="UniProtKB-KW"/>
</dbReference>
<evidence type="ECO:0000256" key="7">
    <source>
        <dbReference type="ARBA" id="ARBA00022801"/>
    </source>
</evidence>
<evidence type="ECO:0000313" key="15">
    <source>
        <dbReference type="EMBL" id="SBV97271.1"/>
    </source>
</evidence>
<dbReference type="NCBIfam" id="TIGR00372">
    <property type="entry name" value="cas4"/>
    <property type="match status" value="1"/>
</dbReference>
<name>A0A212JCW0_9PROT</name>
<dbReference type="InterPro" id="IPR013343">
    <property type="entry name" value="CRISPR-assoc_prot_Cas4"/>
</dbReference>
<evidence type="ECO:0000256" key="8">
    <source>
        <dbReference type="ARBA" id="ARBA00022839"/>
    </source>
</evidence>
<comment type="cofactor">
    <cofactor evidence="1">
        <name>[4Fe-4S] cluster</name>
        <dbReference type="ChEBI" id="CHEBI:49883"/>
    </cofactor>
</comment>
<keyword evidence="10 13" id="KW-0411">Iron-sulfur</keyword>
<keyword evidence="12 13" id="KW-0464">Manganese</keyword>
<reference evidence="15" key="1">
    <citation type="submission" date="2016-04" db="EMBL/GenBank/DDBJ databases">
        <authorList>
            <person name="Evans L.H."/>
            <person name="Alamgir A."/>
            <person name="Owens N."/>
            <person name="Weber N.D."/>
            <person name="Virtaneva K."/>
            <person name="Barbian K."/>
            <person name="Babar A."/>
            <person name="Rosenke K."/>
        </authorList>
    </citation>
    <scope>NUCLEOTIDE SEQUENCE</scope>
    <source>
        <strain evidence="15">86</strain>
    </source>
</reference>
<dbReference type="PANTHER" id="PTHR36531">
    <property type="entry name" value="CRISPR-ASSOCIATED EXONUCLEASE CAS4"/>
    <property type="match status" value="1"/>
</dbReference>
<sequence>MDAEDDDLLPLSALQHLAFCPRQCSLIHGERAWAENRFTAEGRILHERADSGEGETRRTLRVARGVCLASRRLGLSGIADVVEFHRETTMPEDPPVWRPFPVEYKRGKPKSHDADRIQLCAQALCLEEMLDIPVPEGALFYGKPRRREVVAFSPELRRRVEDLAARLHALLRETGLPPPLSGDARCDACSLVEICRPGLAGRSARAWTARAVARQLAETEDTR</sequence>
<dbReference type="GO" id="GO:0004527">
    <property type="term" value="F:exonuclease activity"/>
    <property type="evidence" value="ECO:0007669"/>
    <property type="project" value="UniProtKB-KW"/>
</dbReference>
<comment type="cofactor">
    <cofactor evidence="13">
        <name>Mg(2+)</name>
        <dbReference type="ChEBI" id="CHEBI:18420"/>
    </cofactor>
    <cofactor evidence="13">
        <name>Mn(2+)</name>
        <dbReference type="ChEBI" id="CHEBI:29035"/>
    </cofactor>
    <text evidence="13">Mg(2+) or Mn(2+) required for ssDNA cleavage activity.</text>
</comment>
<evidence type="ECO:0000256" key="3">
    <source>
        <dbReference type="ARBA" id="ARBA00012768"/>
    </source>
</evidence>
<evidence type="ECO:0000256" key="2">
    <source>
        <dbReference type="ARBA" id="ARBA00009189"/>
    </source>
</evidence>
<dbReference type="GO" id="GO:0051536">
    <property type="term" value="F:iron-sulfur cluster binding"/>
    <property type="evidence" value="ECO:0007669"/>
    <property type="project" value="UniProtKB-KW"/>
</dbReference>
<keyword evidence="11 13" id="KW-0051">Antiviral defense</keyword>
<keyword evidence="9 13" id="KW-0408">Iron</keyword>
<keyword evidence="6 13" id="KW-0479">Metal-binding</keyword>
<organism evidence="15">
    <name type="scientific">uncultured Alphaproteobacteria bacterium</name>
    <dbReference type="NCBI Taxonomy" id="91750"/>
    <lineage>
        <taxon>Bacteria</taxon>
        <taxon>Pseudomonadati</taxon>
        <taxon>Pseudomonadota</taxon>
        <taxon>Alphaproteobacteria</taxon>
        <taxon>environmental samples</taxon>
    </lineage>
</organism>
<evidence type="ECO:0000256" key="1">
    <source>
        <dbReference type="ARBA" id="ARBA00001966"/>
    </source>
</evidence>
<keyword evidence="5 13" id="KW-0540">Nuclease</keyword>
<protein>
    <recommendedName>
        <fullName evidence="4 13">CRISPR-associated exonuclease Cas4</fullName>
        <ecNumber evidence="3 13">3.1.12.1</ecNumber>
    </recommendedName>
</protein>
<evidence type="ECO:0000256" key="5">
    <source>
        <dbReference type="ARBA" id="ARBA00022722"/>
    </source>
</evidence>
<evidence type="ECO:0000259" key="14">
    <source>
        <dbReference type="Pfam" id="PF01930"/>
    </source>
</evidence>
<dbReference type="InterPro" id="IPR022765">
    <property type="entry name" value="Dna2/Cas4_DUF83"/>
</dbReference>
<evidence type="ECO:0000256" key="6">
    <source>
        <dbReference type="ARBA" id="ARBA00022723"/>
    </source>
</evidence>
<dbReference type="Pfam" id="PF01930">
    <property type="entry name" value="Cas_Cas4"/>
    <property type="match status" value="1"/>
</dbReference>
<dbReference type="Gene3D" id="3.90.320.10">
    <property type="match status" value="1"/>
</dbReference>
<dbReference type="CDD" id="cd09637">
    <property type="entry name" value="Cas4_I-A_I-B_I-C_I-D_II-B"/>
    <property type="match status" value="1"/>
</dbReference>
<feature type="domain" description="DUF83" evidence="14">
    <location>
        <begin position="12"/>
        <end position="195"/>
    </location>
</feature>
<dbReference type="GO" id="GO:0046872">
    <property type="term" value="F:metal ion binding"/>
    <property type="evidence" value="ECO:0007669"/>
    <property type="project" value="UniProtKB-KW"/>
</dbReference>
<accession>A0A212JCW0</accession>
<dbReference type="InterPro" id="IPR011604">
    <property type="entry name" value="PDDEXK-like_dom_sf"/>
</dbReference>
<dbReference type="EC" id="3.1.12.1" evidence="3 13"/>
<evidence type="ECO:0000256" key="11">
    <source>
        <dbReference type="ARBA" id="ARBA00023118"/>
    </source>
</evidence>
<evidence type="ECO:0000256" key="4">
    <source>
        <dbReference type="ARBA" id="ARBA00020049"/>
    </source>
</evidence>
<dbReference type="PANTHER" id="PTHR36531:SF6">
    <property type="entry name" value="DNA REPLICATION ATP-DEPENDENT HELICASE_NUCLEASE DNA2"/>
    <property type="match status" value="1"/>
</dbReference>
<dbReference type="InterPro" id="IPR051827">
    <property type="entry name" value="Cas4_exonuclease"/>
</dbReference>
<evidence type="ECO:0000256" key="12">
    <source>
        <dbReference type="ARBA" id="ARBA00023211"/>
    </source>
</evidence>
<proteinExistence type="inferred from homology"/>
<evidence type="ECO:0000256" key="13">
    <source>
        <dbReference type="RuleBase" id="RU365022"/>
    </source>
</evidence>
<comment type="similarity">
    <text evidence="2 13">Belongs to the CRISPR-associated exonuclease Cas4 family.</text>
</comment>
<keyword evidence="8 13" id="KW-0269">Exonuclease</keyword>
<evidence type="ECO:0000256" key="10">
    <source>
        <dbReference type="ARBA" id="ARBA00023014"/>
    </source>
</evidence>
<keyword evidence="7 13" id="KW-0378">Hydrolase</keyword>
<dbReference type="EMBL" id="FLUO01000001">
    <property type="protein sequence ID" value="SBV97271.1"/>
    <property type="molecule type" value="Genomic_DNA"/>
</dbReference>
<gene>
    <name evidence="15" type="ORF">KL86APRO_10863</name>
</gene>
<comment type="function">
    <text evidence="13">CRISPR (clustered regularly interspaced short palindromic repeat) is an adaptive immune system that provides protection against mobile genetic elements (viruses, transposable elements and conjugative plasmids). CRISPR clusters contain sequences complementary to antecedent mobile elements and target invading nucleic acids. CRISPR clusters are transcribed and processed into CRISPR RNA (crRNA).</text>
</comment>
<dbReference type="AlphaFoldDB" id="A0A212JCW0"/>